<evidence type="ECO:0000313" key="2">
    <source>
        <dbReference type="EMBL" id="RPA80775.1"/>
    </source>
</evidence>
<keyword evidence="3" id="KW-1185">Reference proteome</keyword>
<keyword evidence="1" id="KW-1133">Transmembrane helix</keyword>
<sequence length="189" mass="20361">MLRPMLLLDQVVEVGLEDPTTVEDMVVVGSEEAMTAVDIVEVIEVIETAATVVAEMVEGMGQERVVGMIALMVITIARGAVTGMVAEAPGTSEEEVIGRGIAEGMEETETGMVNVMVVTVMTVTVFGVVTILGNALTMESLDMVENPVVVVTRLLSLSPFRQFLLPRKDRFYSSSVRISIRQGLLDCHC</sequence>
<accession>A0A3N4I3T1</accession>
<gene>
    <name evidence="2" type="ORF">BJ508DRAFT_125781</name>
</gene>
<proteinExistence type="predicted"/>
<reference evidence="2 3" key="1">
    <citation type="journal article" date="2018" name="Nat. Ecol. Evol.">
        <title>Pezizomycetes genomes reveal the molecular basis of ectomycorrhizal truffle lifestyle.</title>
        <authorList>
            <person name="Murat C."/>
            <person name="Payen T."/>
            <person name="Noel B."/>
            <person name="Kuo A."/>
            <person name="Morin E."/>
            <person name="Chen J."/>
            <person name="Kohler A."/>
            <person name="Krizsan K."/>
            <person name="Balestrini R."/>
            <person name="Da Silva C."/>
            <person name="Montanini B."/>
            <person name="Hainaut M."/>
            <person name="Levati E."/>
            <person name="Barry K.W."/>
            <person name="Belfiori B."/>
            <person name="Cichocki N."/>
            <person name="Clum A."/>
            <person name="Dockter R.B."/>
            <person name="Fauchery L."/>
            <person name="Guy J."/>
            <person name="Iotti M."/>
            <person name="Le Tacon F."/>
            <person name="Lindquist E.A."/>
            <person name="Lipzen A."/>
            <person name="Malagnac F."/>
            <person name="Mello A."/>
            <person name="Molinier V."/>
            <person name="Miyauchi S."/>
            <person name="Poulain J."/>
            <person name="Riccioni C."/>
            <person name="Rubini A."/>
            <person name="Sitrit Y."/>
            <person name="Splivallo R."/>
            <person name="Traeger S."/>
            <person name="Wang M."/>
            <person name="Zifcakova L."/>
            <person name="Wipf D."/>
            <person name="Zambonelli A."/>
            <person name="Paolocci F."/>
            <person name="Nowrousian M."/>
            <person name="Ottonello S."/>
            <person name="Baldrian P."/>
            <person name="Spatafora J.W."/>
            <person name="Henrissat B."/>
            <person name="Nagy L.G."/>
            <person name="Aury J.M."/>
            <person name="Wincker P."/>
            <person name="Grigoriev I.V."/>
            <person name="Bonfante P."/>
            <person name="Martin F.M."/>
        </authorList>
    </citation>
    <scope>NUCLEOTIDE SEQUENCE [LARGE SCALE GENOMIC DNA]</scope>
    <source>
        <strain evidence="2 3">RN42</strain>
    </source>
</reference>
<name>A0A3N4I3T1_ASCIM</name>
<feature type="transmembrane region" description="Helical" evidence="1">
    <location>
        <begin position="115"/>
        <end position="136"/>
    </location>
</feature>
<dbReference type="AlphaFoldDB" id="A0A3N4I3T1"/>
<evidence type="ECO:0000313" key="3">
    <source>
        <dbReference type="Proteomes" id="UP000275078"/>
    </source>
</evidence>
<keyword evidence="1" id="KW-0472">Membrane</keyword>
<organism evidence="2 3">
    <name type="scientific">Ascobolus immersus RN42</name>
    <dbReference type="NCBI Taxonomy" id="1160509"/>
    <lineage>
        <taxon>Eukaryota</taxon>
        <taxon>Fungi</taxon>
        <taxon>Dikarya</taxon>
        <taxon>Ascomycota</taxon>
        <taxon>Pezizomycotina</taxon>
        <taxon>Pezizomycetes</taxon>
        <taxon>Pezizales</taxon>
        <taxon>Ascobolaceae</taxon>
        <taxon>Ascobolus</taxon>
    </lineage>
</organism>
<evidence type="ECO:0000256" key="1">
    <source>
        <dbReference type="SAM" id="Phobius"/>
    </source>
</evidence>
<protein>
    <submittedName>
        <fullName evidence="2">Uncharacterized protein</fullName>
    </submittedName>
</protein>
<keyword evidence="1" id="KW-0812">Transmembrane</keyword>
<dbReference type="EMBL" id="ML119685">
    <property type="protein sequence ID" value="RPA80775.1"/>
    <property type="molecule type" value="Genomic_DNA"/>
</dbReference>
<dbReference type="Proteomes" id="UP000275078">
    <property type="component" value="Unassembled WGS sequence"/>
</dbReference>